<feature type="non-terminal residue" evidence="1">
    <location>
        <position position="79"/>
    </location>
</feature>
<name>A0A3M6TRQ8_POCDA</name>
<dbReference type="OrthoDB" id="5988682at2759"/>
<feature type="non-terminal residue" evidence="1">
    <location>
        <position position="1"/>
    </location>
</feature>
<proteinExistence type="predicted"/>
<evidence type="ECO:0000313" key="2">
    <source>
        <dbReference type="Proteomes" id="UP000275408"/>
    </source>
</evidence>
<reference evidence="1 2" key="1">
    <citation type="journal article" date="2018" name="Sci. Rep.">
        <title>Comparative analysis of the Pocillopora damicornis genome highlights role of immune system in coral evolution.</title>
        <authorList>
            <person name="Cunning R."/>
            <person name="Bay R.A."/>
            <person name="Gillette P."/>
            <person name="Baker A.C."/>
            <person name="Traylor-Knowles N."/>
        </authorList>
    </citation>
    <scope>NUCLEOTIDE SEQUENCE [LARGE SCALE GENOMIC DNA]</scope>
    <source>
        <strain evidence="1">RSMAS</strain>
        <tissue evidence="1">Whole animal</tissue>
    </source>
</reference>
<dbReference type="EMBL" id="RCHS01003049">
    <property type="protein sequence ID" value="RMX44117.1"/>
    <property type="molecule type" value="Genomic_DNA"/>
</dbReference>
<organism evidence="1 2">
    <name type="scientific">Pocillopora damicornis</name>
    <name type="common">Cauliflower coral</name>
    <name type="synonym">Millepora damicornis</name>
    <dbReference type="NCBI Taxonomy" id="46731"/>
    <lineage>
        <taxon>Eukaryota</taxon>
        <taxon>Metazoa</taxon>
        <taxon>Cnidaria</taxon>
        <taxon>Anthozoa</taxon>
        <taxon>Hexacorallia</taxon>
        <taxon>Scleractinia</taxon>
        <taxon>Astrocoeniina</taxon>
        <taxon>Pocilloporidae</taxon>
        <taxon>Pocillopora</taxon>
    </lineage>
</organism>
<sequence length="79" mass="9257">LCDSDYVGFIARHLHQRIVEHKSFAIARGDTNLLKESQFRILKKCQGKFDCLIFEMLFIKQRNPSLNMQTDSIRAKPFV</sequence>
<keyword evidence="2" id="KW-1185">Reference proteome</keyword>
<comment type="caution">
    <text evidence="1">The sequence shown here is derived from an EMBL/GenBank/DDBJ whole genome shotgun (WGS) entry which is preliminary data.</text>
</comment>
<evidence type="ECO:0000313" key="1">
    <source>
        <dbReference type="EMBL" id="RMX44117.1"/>
    </source>
</evidence>
<dbReference type="AlphaFoldDB" id="A0A3M6TRQ8"/>
<accession>A0A3M6TRQ8</accession>
<protein>
    <submittedName>
        <fullName evidence="1">Uncharacterized protein</fullName>
    </submittedName>
</protein>
<dbReference type="Proteomes" id="UP000275408">
    <property type="component" value="Unassembled WGS sequence"/>
</dbReference>
<gene>
    <name evidence="1" type="ORF">pdam_00002454</name>
</gene>